<accession>A0A8J3MW79</accession>
<comment type="caution">
    <text evidence="1">The sequence shown here is derived from an EMBL/GenBank/DDBJ whole genome shotgun (WGS) entry which is preliminary data.</text>
</comment>
<name>A0A8J3MW79_9CHLR</name>
<dbReference type="EMBL" id="BNJF01000003">
    <property type="protein sequence ID" value="GHO47285.1"/>
    <property type="molecule type" value="Genomic_DNA"/>
</dbReference>
<keyword evidence="2" id="KW-1185">Reference proteome</keyword>
<dbReference type="Proteomes" id="UP000612362">
    <property type="component" value="Unassembled WGS sequence"/>
</dbReference>
<protein>
    <submittedName>
        <fullName evidence="1">Uncharacterized protein</fullName>
    </submittedName>
</protein>
<dbReference type="AlphaFoldDB" id="A0A8J3MW79"/>
<reference evidence="1" key="1">
    <citation type="submission" date="2020-10" db="EMBL/GenBank/DDBJ databases">
        <title>Taxonomic study of unclassified bacteria belonging to the class Ktedonobacteria.</title>
        <authorList>
            <person name="Yabe S."/>
            <person name="Wang C.M."/>
            <person name="Zheng Y."/>
            <person name="Sakai Y."/>
            <person name="Cavaletti L."/>
            <person name="Monciardini P."/>
            <person name="Donadio S."/>
        </authorList>
    </citation>
    <scope>NUCLEOTIDE SEQUENCE</scope>
    <source>
        <strain evidence="1">SOSP1-1</strain>
    </source>
</reference>
<evidence type="ECO:0000313" key="1">
    <source>
        <dbReference type="EMBL" id="GHO47285.1"/>
    </source>
</evidence>
<organism evidence="1 2">
    <name type="scientific">Ktedonospora formicarum</name>
    <dbReference type="NCBI Taxonomy" id="2778364"/>
    <lineage>
        <taxon>Bacteria</taxon>
        <taxon>Bacillati</taxon>
        <taxon>Chloroflexota</taxon>
        <taxon>Ktedonobacteria</taxon>
        <taxon>Ktedonobacterales</taxon>
        <taxon>Ktedonobacteraceae</taxon>
        <taxon>Ktedonospora</taxon>
    </lineage>
</organism>
<evidence type="ECO:0000313" key="2">
    <source>
        <dbReference type="Proteomes" id="UP000612362"/>
    </source>
</evidence>
<sequence length="63" mass="7427">MKGDMLFLSSHVRYFFEKAQRVTFSLEGEEGHLKKDIFDTKIFDARLQEGKGRTYKVRERASP</sequence>
<gene>
    <name evidence="1" type="ORF">KSX_54480</name>
</gene>
<proteinExistence type="predicted"/>